<dbReference type="Pfam" id="PF13505">
    <property type="entry name" value="OMP_b-brl"/>
    <property type="match status" value="1"/>
</dbReference>
<organism evidence="4 5">
    <name type="scientific">Aliiroseovarius salicola</name>
    <dbReference type="NCBI Taxonomy" id="3009082"/>
    <lineage>
        <taxon>Bacteria</taxon>
        <taxon>Pseudomonadati</taxon>
        <taxon>Pseudomonadota</taxon>
        <taxon>Alphaproteobacteria</taxon>
        <taxon>Rhodobacterales</taxon>
        <taxon>Paracoccaceae</taxon>
        <taxon>Aliiroseovarius</taxon>
    </lineage>
</organism>
<dbReference type="RefSeq" id="WP_271053495.1">
    <property type="nucleotide sequence ID" value="NZ_JAQIIO010000003.1"/>
</dbReference>
<keyword evidence="5" id="KW-1185">Reference proteome</keyword>
<feature type="chain" id="PRO_5045053564" evidence="2">
    <location>
        <begin position="29"/>
        <end position="202"/>
    </location>
</feature>
<feature type="signal peptide" evidence="2">
    <location>
        <begin position="1"/>
        <end position="28"/>
    </location>
</feature>
<comment type="caution">
    <text evidence="4">The sequence shown here is derived from an EMBL/GenBank/DDBJ whole genome shotgun (WGS) entry which is preliminary data.</text>
</comment>
<evidence type="ECO:0000259" key="3">
    <source>
        <dbReference type="Pfam" id="PF13505"/>
    </source>
</evidence>
<evidence type="ECO:0000313" key="4">
    <source>
        <dbReference type="EMBL" id="MDA5093783.1"/>
    </source>
</evidence>
<evidence type="ECO:0000256" key="1">
    <source>
        <dbReference type="ARBA" id="ARBA00022729"/>
    </source>
</evidence>
<keyword evidence="1 2" id="KW-0732">Signal</keyword>
<evidence type="ECO:0000313" key="5">
    <source>
        <dbReference type="Proteomes" id="UP001528040"/>
    </source>
</evidence>
<dbReference type="InterPro" id="IPR011250">
    <property type="entry name" value="OMP/PagP_B-barrel"/>
</dbReference>
<proteinExistence type="predicted"/>
<gene>
    <name evidence="4" type="ORF">O2N63_06740</name>
</gene>
<dbReference type="EMBL" id="JAQIIO010000003">
    <property type="protein sequence ID" value="MDA5093783.1"/>
    <property type="molecule type" value="Genomic_DNA"/>
</dbReference>
<accession>A0ABT4W202</accession>
<reference evidence="4 5" key="1">
    <citation type="submission" date="2023-01" db="EMBL/GenBank/DDBJ databases">
        <authorList>
            <person name="Yoon J.-W."/>
        </authorList>
    </citation>
    <scope>NUCLEOTIDE SEQUENCE [LARGE SCALE GENOMIC DNA]</scope>
    <source>
        <strain evidence="4 5">KMU-50</strain>
    </source>
</reference>
<dbReference type="SUPFAM" id="SSF56925">
    <property type="entry name" value="OMPA-like"/>
    <property type="match status" value="1"/>
</dbReference>
<sequence length="202" mass="20851">MHISLQNTALSAVIAIGLVATTAGTVQAGTLDAPNVSSPPVFTEISRASTPDWTGPYVGAQIGYGDVNASVGAANGDGIIGGIIAGYDFDMGDWVLGVGLDYDFAEIDVGTATTLENILRVKARGGRKVGSGLIYGTAGYAHASTSSLGSDGGFFVGAGYEQRISDRFSFGAEVLYHEFSSFNGSANAIDATTVHLRGIWRF</sequence>
<protein>
    <submittedName>
        <fullName evidence="4">Outer membrane beta-barrel protein</fullName>
    </submittedName>
</protein>
<feature type="domain" description="Outer membrane protein beta-barrel" evidence="3">
    <location>
        <begin position="50"/>
        <end position="202"/>
    </location>
</feature>
<name>A0ABT4W202_9RHOB</name>
<dbReference type="Proteomes" id="UP001528040">
    <property type="component" value="Unassembled WGS sequence"/>
</dbReference>
<dbReference type="InterPro" id="IPR027385">
    <property type="entry name" value="Beta-barrel_OMP"/>
</dbReference>
<evidence type="ECO:0000256" key="2">
    <source>
        <dbReference type="SAM" id="SignalP"/>
    </source>
</evidence>